<dbReference type="InterPro" id="IPR017853">
    <property type="entry name" value="GH"/>
</dbReference>
<protein>
    <recommendedName>
        <fullName evidence="3">Alpha-L-arabinofuranosidase</fullName>
    </recommendedName>
</protein>
<dbReference type="SUPFAM" id="SSF51445">
    <property type="entry name" value="(Trans)glycosidases"/>
    <property type="match status" value="1"/>
</dbReference>
<dbReference type="RefSeq" id="WP_348264103.1">
    <property type="nucleotide sequence ID" value="NZ_CP121196.1"/>
</dbReference>
<evidence type="ECO:0000256" key="1">
    <source>
        <dbReference type="SAM" id="SignalP"/>
    </source>
</evidence>
<dbReference type="InterPro" id="IPR013780">
    <property type="entry name" value="Glyco_hydro_b"/>
</dbReference>
<sequence>MKNLHQNAALWMAVSLAATLTACGGGGGGSTTPPPPPAKTTPTITVTPSASTITTAQALSVAVAVNGGSGNAVPTGSITLSSGAYTSSATTLASGSATVNVAAGSLAVGANTLTASYTPDSSSSSTYNAATGKSSAVNVTAIATTVAVNQASIGPAISDKLLGMNMAAWYDPTTAAVVPAFQAAGIKAVRWPGGSWSDDYHWATNTMCGNTPNTNATFANFVNDLVTPGSFDVALTANYGTNAACTGPGDPTEAAAWIAQAKSINAHVSHMTVGNEEYGSWEDDLHSKKNDAATYAAAVGTASTSGYYSLIKAADSSVLVGVDVNPGNSPAWDPTVLANSKYDFVEYHYYPQAPGSESDTYLVQKAANDLTTEINTLKTELATAGNPNTPIYVGEIGSVYSNPGKQSLSITQGLYAGQVLGELMNDGVARATWWIGFGNCNGTQGNDSSSLYGWQNFGGYNVFADGPSDTGCAGAGPIGTMSPTARAFQLFSKVAVNGESVLTATVAGDTANVRAYAATNSGGTALVLFNLNQSVSAPVTVSLSAQTTSSDVLVETYSKALYDQSQNNVWAAPTTTDLGTKTLPLALTLDPWSMNVVIIK</sequence>
<dbReference type="Gene3D" id="2.60.40.1180">
    <property type="entry name" value="Golgi alpha-mannosidase II"/>
    <property type="match status" value="1"/>
</dbReference>
<evidence type="ECO:0008006" key="3">
    <source>
        <dbReference type="Google" id="ProtNLM"/>
    </source>
</evidence>
<name>A0AAU7DNJ4_9BACT</name>
<keyword evidence="1" id="KW-0732">Signal</keyword>
<proteinExistence type="predicted"/>
<dbReference type="PROSITE" id="PS51257">
    <property type="entry name" value="PROKAR_LIPOPROTEIN"/>
    <property type="match status" value="1"/>
</dbReference>
<feature type="chain" id="PRO_5043504248" description="Alpha-L-arabinofuranosidase" evidence="1">
    <location>
        <begin position="25"/>
        <end position="600"/>
    </location>
</feature>
<reference evidence="2" key="1">
    <citation type="submission" date="2023-03" db="EMBL/GenBank/DDBJ databases">
        <title>Edaphobacter sp.</title>
        <authorList>
            <person name="Huber K.J."/>
            <person name="Papendorf J."/>
            <person name="Pilke C."/>
            <person name="Bunk B."/>
            <person name="Sproeer C."/>
            <person name="Pester M."/>
        </authorList>
    </citation>
    <scope>NUCLEOTIDE SEQUENCE</scope>
    <source>
        <strain evidence="2">DSM 110680</strain>
    </source>
</reference>
<feature type="signal peptide" evidence="1">
    <location>
        <begin position="1"/>
        <end position="24"/>
    </location>
</feature>
<evidence type="ECO:0000313" key="2">
    <source>
        <dbReference type="EMBL" id="XBH18885.1"/>
    </source>
</evidence>
<gene>
    <name evidence="2" type="ORF">P8935_06100</name>
</gene>
<accession>A0AAU7DNJ4</accession>
<organism evidence="2">
    <name type="scientific">Telmatobacter sp. DSM 110680</name>
    <dbReference type="NCBI Taxonomy" id="3036704"/>
    <lineage>
        <taxon>Bacteria</taxon>
        <taxon>Pseudomonadati</taxon>
        <taxon>Acidobacteriota</taxon>
        <taxon>Terriglobia</taxon>
        <taxon>Terriglobales</taxon>
        <taxon>Acidobacteriaceae</taxon>
        <taxon>Telmatobacter</taxon>
    </lineage>
</organism>
<dbReference type="EMBL" id="CP121196">
    <property type="protein sequence ID" value="XBH18885.1"/>
    <property type="molecule type" value="Genomic_DNA"/>
</dbReference>
<dbReference type="AlphaFoldDB" id="A0AAU7DNJ4"/>
<dbReference type="Gene3D" id="3.20.20.80">
    <property type="entry name" value="Glycosidases"/>
    <property type="match status" value="1"/>
</dbReference>